<evidence type="ECO:0000313" key="3">
    <source>
        <dbReference type="Proteomes" id="UP001595840"/>
    </source>
</evidence>
<dbReference type="Gene3D" id="3.30.70.1430">
    <property type="entry name" value="Multidrug efflux transporter AcrB pore domain"/>
    <property type="match status" value="2"/>
</dbReference>
<dbReference type="SUPFAM" id="SSF82714">
    <property type="entry name" value="Multidrug efflux transporter AcrB TolC docking domain, DN and DC subdomains"/>
    <property type="match status" value="2"/>
</dbReference>
<comment type="caution">
    <text evidence="2">The sequence shown here is derived from an EMBL/GenBank/DDBJ whole genome shotgun (WGS) entry which is preliminary data.</text>
</comment>
<gene>
    <name evidence="2" type="ORF">ACFOX3_13000</name>
</gene>
<feature type="transmembrane region" description="Helical" evidence="1">
    <location>
        <begin position="428"/>
        <end position="450"/>
    </location>
</feature>
<dbReference type="InterPro" id="IPR027463">
    <property type="entry name" value="AcrB_DN_DC_subdom"/>
</dbReference>
<protein>
    <submittedName>
        <fullName evidence="2">Efflux RND transporter permease subunit</fullName>
    </submittedName>
</protein>
<feature type="transmembrane region" description="Helical" evidence="1">
    <location>
        <begin position="916"/>
        <end position="944"/>
    </location>
</feature>
<dbReference type="Proteomes" id="UP001595840">
    <property type="component" value="Unassembled WGS sequence"/>
</dbReference>
<dbReference type="Gene3D" id="3.30.70.1440">
    <property type="entry name" value="Multidrug efflux transporter AcrB pore domain"/>
    <property type="match status" value="1"/>
</dbReference>
<keyword evidence="1" id="KW-1133">Transmembrane helix</keyword>
<dbReference type="PANTHER" id="PTHR32063:SF0">
    <property type="entry name" value="SWARMING MOTILITY PROTEIN SWRC"/>
    <property type="match status" value="1"/>
</dbReference>
<evidence type="ECO:0000256" key="1">
    <source>
        <dbReference type="SAM" id="Phobius"/>
    </source>
</evidence>
<dbReference type="EMBL" id="JBHSCX010000020">
    <property type="protein sequence ID" value="MFC4363225.1"/>
    <property type="molecule type" value="Genomic_DNA"/>
</dbReference>
<keyword evidence="3" id="KW-1185">Reference proteome</keyword>
<dbReference type="SUPFAM" id="SSF82693">
    <property type="entry name" value="Multidrug efflux transporter AcrB pore domain, PN1, PN2, PC1 and PC2 subdomains"/>
    <property type="match status" value="3"/>
</dbReference>
<feature type="transmembrane region" description="Helical" evidence="1">
    <location>
        <begin position="887"/>
        <end position="910"/>
    </location>
</feature>
<keyword evidence="1" id="KW-0472">Membrane</keyword>
<feature type="transmembrane region" description="Helical" evidence="1">
    <location>
        <begin position="358"/>
        <end position="379"/>
    </location>
</feature>
<dbReference type="Gene3D" id="3.30.70.1320">
    <property type="entry name" value="Multidrug efflux transporter AcrB pore domain like"/>
    <property type="match status" value="1"/>
</dbReference>
<dbReference type="Pfam" id="PF00873">
    <property type="entry name" value="ACR_tran"/>
    <property type="match status" value="1"/>
</dbReference>
<accession>A0ABV8V7N9</accession>
<dbReference type="Gene3D" id="1.20.1640.10">
    <property type="entry name" value="Multidrug efflux transporter AcrB transmembrane domain"/>
    <property type="match status" value="2"/>
</dbReference>
<evidence type="ECO:0000313" key="2">
    <source>
        <dbReference type="EMBL" id="MFC4363225.1"/>
    </source>
</evidence>
<proteinExistence type="predicted"/>
<dbReference type="SUPFAM" id="SSF82866">
    <property type="entry name" value="Multidrug efflux transporter AcrB transmembrane domain"/>
    <property type="match status" value="2"/>
</dbReference>
<sequence length="1061" mass="115381">MNVLKSAVSRSRATLSILALILLVGIFARVTMTVEANPNIQVPYIFVQVYLDGVSPEDGARLLVRPLEKELRIVEGVDEIIATSRESISYLLVKFEADEDPHRALRETRVAVDRAKAELPPAAEEPVVKELAATPMPAIVLTLAGDGASERSIYRTAKTLQRQIENMPTVLNANLVGYREEMVEVIVDPAQLEHYRITATELANAVVNNNRLVPAGEMDTGKGRFSIKVPGLIETASDVRSLPIKSTAQGVVTLGDVTDIRRTFKDADRFTTVNGKRAMTIEVEKRNGANSTDVAEGVRALAESMRSDLPPGVSLGFVLDQSEFTRSMVSEMEGNIVTAMALVMIIVVAALGFRSGALVGFGIPFSLLFATIVVSMIGFSFNFMVMFGMLLALGMLIDGAIVITEFADRKMAEGLTSRVAYEIAVKRMFWPVVASTATTLAAFLPIMFWPGVAGQFMRYLPVTVFAVLVGSLIYALFFAPVLGSLMGRTKMSQKVQDYLKSLERESPLTLSGITGAYARLLHRVMRWPVLVAIGTFMVLYLIFTVYGAFNAGVEFFTETEEKYGTVAVRAQGNFSVYEMDALVSEVEQRVMKIDGVHVVYTATGAGSSSQAGNRESSKDQIGTMLVELRDPATLGRSSHDVFREIREKTADIPGVKVAADAFEGGPTQGKPIQIQLESINSEKLMAATRLLRDRLEQEFPGLRDVVDTSPLPGIEWEMKVDRAVAAQLGVNMTDVGHAVSLVTSGVKVSEYRPDDADDEVDIRVRFPLDARGVGVLNTLRVNSANGPVPMSSFVTPVAKPKVDKVQRNNGIEFMTVKADVQVGENVDQQVSLIQEWLKNNPLDPDVQAAFRGTNEEQAKSLQFLGVAFSLALFLMFIILVTQFNSFYQAFLILSAVVMSTAGVLLGLLITQSTFSVILTGVGIVALAGIVVNNNIVLIDTYNYVRAKNPDMLPIDAIVSACAQRLRPVFLTTATTVLGLLPIAINMSVDLIGRHVVMGGVIASFWVPLASAIVYGLVFSTLLTLLVTPAMLLVPARLKYFFVALSGRLRRHSSAAAVESHQ</sequence>
<dbReference type="InterPro" id="IPR001036">
    <property type="entry name" value="Acrflvin-R"/>
</dbReference>
<keyword evidence="1" id="KW-0812">Transmembrane</keyword>
<dbReference type="PRINTS" id="PR00702">
    <property type="entry name" value="ACRIFLAVINRP"/>
</dbReference>
<dbReference type="PANTHER" id="PTHR32063">
    <property type="match status" value="1"/>
</dbReference>
<feature type="transmembrane region" description="Helical" evidence="1">
    <location>
        <begin position="965"/>
        <end position="984"/>
    </location>
</feature>
<feature type="transmembrane region" description="Helical" evidence="1">
    <location>
        <begin position="385"/>
        <end position="407"/>
    </location>
</feature>
<feature type="transmembrane region" description="Helical" evidence="1">
    <location>
        <begin position="462"/>
        <end position="485"/>
    </location>
</feature>
<dbReference type="RefSeq" id="WP_290260885.1">
    <property type="nucleotide sequence ID" value="NZ_JAUFQG010000004.1"/>
</dbReference>
<organism evidence="2 3">
    <name type="scientific">Simiduia curdlanivorans</name>
    <dbReference type="NCBI Taxonomy" id="1492769"/>
    <lineage>
        <taxon>Bacteria</taxon>
        <taxon>Pseudomonadati</taxon>
        <taxon>Pseudomonadota</taxon>
        <taxon>Gammaproteobacteria</taxon>
        <taxon>Cellvibrionales</taxon>
        <taxon>Cellvibrionaceae</taxon>
        <taxon>Simiduia</taxon>
    </lineage>
</organism>
<feature type="transmembrane region" description="Helical" evidence="1">
    <location>
        <begin position="336"/>
        <end position="353"/>
    </location>
</feature>
<dbReference type="Gene3D" id="3.30.2090.10">
    <property type="entry name" value="Multidrug efflux transporter AcrB TolC docking domain, DN and DC subdomains"/>
    <property type="match status" value="2"/>
</dbReference>
<feature type="transmembrane region" description="Helical" evidence="1">
    <location>
        <begin position="1004"/>
        <end position="1033"/>
    </location>
</feature>
<name>A0ABV8V7N9_9GAMM</name>
<reference evidence="3" key="1">
    <citation type="journal article" date="2019" name="Int. J. Syst. Evol. Microbiol.">
        <title>The Global Catalogue of Microorganisms (GCM) 10K type strain sequencing project: providing services to taxonomists for standard genome sequencing and annotation.</title>
        <authorList>
            <consortium name="The Broad Institute Genomics Platform"/>
            <consortium name="The Broad Institute Genome Sequencing Center for Infectious Disease"/>
            <person name="Wu L."/>
            <person name="Ma J."/>
        </authorList>
    </citation>
    <scope>NUCLEOTIDE SEQUENCE [LARGE SCALE GENOMIC DNA]</scope>
    <source>
        <strain evidence="3">CECT 8570</strain>
    </source>
</reference>
<feature type="transmembrane region" description="Helical" evidence="1">
    <location>
        <begin position="529"/>
        <end position="549"/>
    </location>
</feature>
<feature type="transmembrane region" description="Helical" evidence="1">
    <location>
        <begin position="861"/>
        <end position="880"/>
    </location>
</feature>